<organism evidence="1">
    <name type="scientific">Vigna angularis var. angularis</name>
    <dbReference type="NCBI Taxonomy" id="157739"/>
    <lineage>
        <taxon>Eukaryota</taxon>
        <taxon>Viridiplantae</taxon>
        <taxon>Streptophyta</taxon>
        <taxon>Embryophyta</taxon>
        <taxon>Tracheophyta</taxon>
        <taxon>Spermatophyta</taxon>
        <taxon>Magnoliopsida</taxon>
        <taxon>eudicotyledons</taxon>
        <taxon>Gunneridae</taxon>
        <taxon>Pentapetalae</taxon>
        <taxon>rosids</taxon>
        <taxon>fabids</taxon>
        <taxon>Fabales</taxon>
        <taxon>Fabaceae</taxon>
        <taxon>Papilionoideae</taxon>
        <taxon>50 kb inversion clade</taxon>
        <taxon>NPAAA clade</taxon>
        <taxon>indigoferoid/millettioid clade</taxon>
        <taxon>Phaseoleae</taxon>
        <taxon>Vigna</taxon>
    </lineage>
</organism>
<dbReference type="OrthoDB" id="1863538at2759"/>
<proteinExistence type="predicted"/>
<accession>A0A0S3TD53</accession>
<gene>
    <name evidence="1" type="primary">Vigan.UMG008800</name>
    <name evidence="1" type="ORF">VIGAN_UM008800</name>
</gene>
<name>A0A0S3TD53_PHAAN</name>
<dbReference type="EMBL" id="AP015068">
    <property type="protein sequence ID" value="BAU03081.1"/>
    <property type="molecule type" value="Genomic_DNA"/>
</dbReference>
<dbReference type="AlphaFoldDB" id="A0A0S3TD53"/>
<reference evidence="1" key="1">
    <citation type="journal article" date="2015" name="Sci. Rep.">
        <title>The power of single molecule real-time sequencing technology in the de novo assembly of a eukaryotic genome.</title>
        <authorList>
            <person name="Sakai H."/>
            <person name="Naito K."/>
            <person name="Ogiso-Tanaka E."/>
            <person name="Takahashi Y."/>
            <person name="Iseki K."/>
            <person name="Muto C."/>
            <person name="Satou K."/>
            <person name="Teruya K."/>
            <person name="Shiroma A."/>
            <person name="Shimoji M."/>
            <person name="Hirano T."/>
            <person name="Itoh T."/>
            <person name="Kaga A."/>
            <person name="Tomooka N."/>
        </authorList>
    </citation>
    <scope>NUCLEOTIDE SEQUENCE</scope>
</reference>
<protein>
    <submittedName>
        <fullName evidence="1">Uncharacterized protein</fullName>
    </submittedName>
</protein>
<evidence type="ECO:0000313" key="1">
    <source>
        <dbReference type="EMBL" id="BAU03081.1"/>
    </source>
</evidence>
<sequence length="72" mass="8477">MLSDGMPLHIVTFFVRIKINDNDCGYYVCRCIKEIITYCEGGTIPTDYFHNCIYQPYRDNKLLKLGKIDVYM</sequence>